<dbReference type="GO" id="GO:0047091">
    <property type="term" value="F:L-lysine 6-monooxygenase (NADPH) activity"/>
    <property type="evidence" value="ECO:0007669"/>
    <property type="project" value="UniProtKB-EC"/>
</dbReference>
<dbReference type="Pfam" id="PF13434">
    <property type="entry name" value="Lys_Orn_oxgnase"/>
    <property type="match status" value="1"/>
</dbReference>
<dbReference type="SUPFAM" id="SSF51905">
    <property type="entry name" value="FAD/NAD(P)-binding domain"/>
    <property type="match status" value="2"/>
</dbReference>
<dbReference type="STRING" id="471857.Svir_02550"/>
<keyword evidence="10 16" id="KW-0503">Monooxygenase</keyword>
<sequence>MSTVLRDEGPSYDLLGVGFGPSNLALAIAVSEHNAASRGPHLNVRFLERQKTFGWHRGMLIDDATMQVSFLKDLVTMRNPASDFSFLCYLHERGRLVDFINHKTLFPLRVEFHDYFCWAAERVGDLVRYGTEVTAVRPVVDGAEIVRFEVHTNTGEVYSARNLAVATGLIPSLPDGIVESKRVWHNSDLLYKVDEMSAASRFVVLGAGQSAAETTALLHSRFPDAEVCAVFSRFGYSPSDDSPFANRVFDPAVVDEFHGAPPEVRKQILDYHANTNYSVVDLDLIEELYRRHYREKVLGVERLRIFQASRIAQLAETEDGVRVTVESLTTSERTVLEADAVVCATGYRPGDVTTLLGDAASICRRDDAGRPLVARDYRLLTTPDSGAAVYVQGGVTEHTHGITSSLLSNNAVRAQEILDSLLSRITAARAGEAGAAPADSNGRSTYAHAAVGVVG</sequence>
<protein>
    <recommendedName>
        <fullName evidence="5">L-lysine N6-monooxygenase MbtG</fullName>
        <ecNumber evidence="4">1.14.13.59</ecNumber>
    </recommendedName>
    <alternativeName>
        <fullName evidence="14">Lysine 6-N-hydroxylase</fullName>
    </alternativeName>
    <alternativeName>
        <fullName evidence="13">Lysine N6-hydroxylase</fullName>
    </alternativeName>
    <alternativeName>
        <fullName evidence="11">Lysine-N-oxygenase</fullName>
    </alternativeName>
    <alternativeName>
        <fullName evidence="12">Mycobactin synthase protein G</fullName>
    </alternativeName>
</protein>
<organism evidence="16 17">
    <name type="scientific">Saccharomonospora viridis (strain ATCC 15386 / DSM 43017 / JCM 3036 / CCUG 5913 / NBRC 12207 / NCIMB 9602 / P101)</name>
    <name type="common">Thermoactinomyces viridis</name>
    <dbReference type="NCBI Taxonomy" id="471857"/>
    <lineage>
        <taxon>Bacteria</taxon>
        <taxon>Bacillati</taxon>
        <taxon>Actinomycetota</taxon>
        <taxon>Actinomycetes</taxon>
        <taxon>Pseudonocardiales</taxon>
        <taxon>Pseudonocardiaceae</taxon>
        <taxon>Saccharomonospora</taxon>
    </lineage>
</organism>
<evidence type="ECO:0000256" key="7">
    <source>
        <dbReference type="ARBA" id="ARBA00022827"/>
    </source>
</evidence>
<evidence type="ECO:0000256" key="1">
    <source>
        <dbReference type="ARBA" id="ARBA00001974"/>
    </source>
</evidence>
<comment type="cofactor">
    <cofactor evidence="1">
        <name>FAD</name>
        <dbReference type="ChEBI" id="CHEBI:57692"/>
    </cofactor>
</comment>
<gene>
    <name evidence="16" type="ordered locus">Svir_02550</name>
</gene>
<dbReference type="Proteomes" id="UP000000841">
    <property type="component" value="Chromosome"/>
</dbReference>
<keyword evidence="8" id="KW-0521">NADP</keyword>
<comment type="similarity">
    <text evidence="3">Belongs to the lysine N(6)-hydroxylase/L-ornithine N(5)-oxygenase family.</text>
</comment>
<dbReference type="AlphaFoldDB" id="C7MSX6"/>
<dbReference type="HOGENOM" id="CLU_020931_2_0_11"/>
<evidence type="ECO:0000256" key="11">
    <source>
        <dbReference type="ARBA" id="ARBA00029939"/>
    </source>
</evidence>
<evidence type="ECO:0000256" key="5">
    <source>
        <dbReference type="ARBA" id="ARBA00016406"/>
    </source>
</evidence>
<dbReference type="PANTHER" id="PTHR42802">
    <property type="entry name" value="MONOOXYGENASE"/>
    <property type="match status" value="1"/>
</dbReference>
<reference evidence="16 17" key="1">
    <citation type="journal article" date="2009" name="Stand. Genomic Sci.">
        <title>Complete genome sequence of Saccharomonospora viridis type strain (P101).</title>
        <authorList>
            <person name="Pati A."/>
            <person name="Sikorski J."/>
            <person name="Nolan M."/>
            <person name="Lapidus A."/>
            <person name="Copeland A."/>
            <person name="Glavina Del Rio T."/>
            <person name="Lucas S."/>
            <person name="Chen F."/>
            <person name="Tice H."/>
            <person name="Pitluck S."/>
            <person name="Cheng J.F."/>
            <person name="Chertkov O."/>
            <person name="Brettin T."/>
            <person name="Han C."/>
            <person name="Detter J.C."/>
            <person name="Kuske C."/>
            <person name="Bruce D."/>
            <person name="Goodwin L."/>
            <person name="Chain P."/>
            <person name="D'haeseleer P."/>
            <person name="Chen A."/>
            <person name="Palaniappan K."/>
            <person name="Ivanova N."/>
            <person name="Mavromatis K."/>
            <person name="Mikhailova N."/>
            <person name="Rohde M."/>
            <person name="Tindall B.J."/>
            <person name="Goker M."/>
            <person name="Bristow J."/>
            <person name="Eisen J.A."/>
            <person name="Markowitz V."/>
            <person name="Hugenholtz P."/>
            <person name="Kyrpides N.C."/>
            <person name="Klenk H.P."/>
        </authorList>
    </citation>
    <scope>NUCLEOTIDE SEQUENCE [LARGE SCALE GENOMIC DNA]</scope>
    <source>
        <strain evidence="17">ATCC 15386 / DSM 43017 / JCM 3036 / NBRC 12207 / P101</strain>
    </source>
</reference>
<evidence type="ECO:0000256" key="4">
    <source>
        <dbReference type="ARBA" id="ARBA00013076"/>
    </source>
</evidence>
<evidence type="ECO:0000313" key="16">
    <source>
        <dbReference type="EMBL" id="ACU95337.1"/>
    </source>
</evidence>
<evidence type="ECO:0000256" key="12">
    <source>
        <dbReference type="ARBA" id="ARBA00031158"/>
    </source>
</evidence>
<name>C7MSX6_SACVD</name>
<dbReference type="PANTHER" id="PTHR42802:SF1">
    <property type="entry name" value="L-ORNITHINE N(5)-MONOOXYGENASE"/>
    <property type="match status" value="1"/>
</dbReference>
<dbReference type="eggNOG" id="COG3486">
    <property type="taxonomic scope" value="Bacteria"/>
</dbReference>
<evidence type="ECO:0000256" key="10">
    <source>
        <dbReference type="ARBA" id="ARBA00023033"/>
    </source>
</evidence>
<evidence type="ECO:0000256" key="9">
    <source>
        <dbReference type="ARBA" id="ARBA00023002"/>
    </source>
</evidence>
<dbReference type="EMBL" id="CP001683">
    <property type="protein sequence ID" value="ACU95337.1"/>
    <property type="molecule type" value="Genomic_DNA"/>
</dbReference>
<comment type="pathway">
    <text evidence="2">Siderophore biosynthesis.</text>
</comment>
<evidence type="ECO:0000256" key="2">
    <source>
        <dbReference type="ARBA" id="ARBA00004924"/>
    </source>
</evidence>
<evidence type="ECO:0000256" key="3">
    <source>
        <dbReference type="ARBA" id="ARBA00007588"/>
    </source>
</evidence>
<dbReference type="EC" id="1.14.13.59" evidence="4"/>
<keyword evidence="17" id="KW-1185">Reference proteome</keyword>
<comment type="catalytic activity">
    <reaction evidence="15">
        <text>L-lysine + NADPH + O2 = N(6)-hydroxy-L-lysine + NADP(+) + H2O</text>
        <dbReference type="Rhea" id="RHEA:23228"/>
        <dbReference type="ChEBI" id="CHEBI:15377"/>
        <dbReference type="ChEBI" id="CHEBI:15379"/>
        <dbReference type="ChEBI" id="CHEBI:32551"/>
        <dbReference type="ChEBI" id="CHEBI:57783"/>
        <dbReference type="ChEBI" id="CHEBI:57820"/>
        <dbReference type="ChEBI" id="CHEBI:58349"/>
        <dbReference type="EC" id="1.14.13.59"/>
    </reaction>
</comment>
<evidence type="ECO:0000256" key="8">
    <source>
        <dbReference type="ARBA" id="ARBA00022857"/>
    </source>
</evidence>
<keyword evidence="9" id="KW-0560">Oxidoreductase</keyword>
<accession>C7MSX6</accession>
<evidence type="ECO:0000256" key="15">
    <source>
        <dbReference type="ARBA" id="ARBA00048407"/>
    </source>
</evidence>
<dbReference type="KEGG" id="svi:Svir_02550"/>
<evidence type="ECO:0000313" key="17">
    <source>
        <dbReference type="Proteomes" id="UP000000841"/>
    </source>
</evidence>
<dbReference type="InterPro" id="IPR025700">
    <property type="entry name" value="Lys/Orn_oxygenase"/>
</dbReference>
<keyword evidence="7" id="KW-0274">FAD</keyword>
<dbReference type="RefSeq" id="WP_012795770.1">
    <property type="nucleotide sequence ID" value="NC_013159.1"/>
</dbReference>
<evidence type="ECO:0000256" key="6">
    <source>
        <dbReference type="ARBA" id="ARBA00022630"/>
    </source>
</evidence>
<proteinExistence type="inferred from homology"/>
<evidence type="ECO:0000256" key="13">
    <source>
        <dbReference type="ARBA" id="ARBA00032493"/>
    </source>
</evidence>
<keyword evidence="6" id="KW-0285">Flavoprotein</keyword>
<dbReference type="InterPro" id="IPR036188">
    <property type="entry name" value="FAD/NAD-bd_sf"/>
</dbReference>
<evidence type="ECO:0000256" key="14">
    <source>
        <dbReference type="ARBA" id="ARBA00032738"/>
    </source>
</evidence>
<dbReference type="Gene3D" id="3.50.50.60">
    <property type="entry name" value="FAD/NAD(P)-binding domain"/>
    <property type="match status" value="1"/>
</dbReference>